<comment type="caution">
    <text evidence="2">The sequence shown here is derived from an EMBL/GenBank/DDBJ whole genome shotgun (WGS) entry which is preliminary data.</text>
</comment>
<name>A0ABQ5QSF2_9ACTN</name>
<evidence type="ECO:0008006" key="4">
    <source>
        <dbReference type="Google" id="ProtNLM"/>
    </source>
</evidence>
<evidence type="ECO:0000313" key="3">
    <source>
        <dbReference type="Proteomes" id="UP001144280"/>
    </source>
</evidence>
<gene>
    <name evidence="2" type="ORF">Pa4123_26040</name>
</gene>
<reference evidence="2" key="1">
    <citation type="submission" date="2022-12" db="EMBL/GenBank/DDBJ databases">
        <title>New Phytohabitans aurantiacus sp. RD004123 nov., an actinomycete isolated from soil.</title>
        <authorList>
            <person name="Triningsih D.W."/>
            <person name="Harunari E."/>
            <person name="Igarashi Y."/>
        </authorList>
    </citation>
    <scope>NUCLEOTIDE SEQUENCE</scope>
    <source>
        <strain evidence="2">RD004123</strain>
    </source>
</reference>
<feature type="compositionally biased region" description="Acidic residues" evidence="1">
    <location>
        <begin position="42"/>
        <end position="55"/>
    </location>
</feature>
<evidence type="ECO:0000313" key="2">
    <source>
        <dbReference type="EMBL" id="GLH97329.1"/>
    </source>
</evidence>
<evidence type="ECO:0000256" key="1">
    <source>
        <dbReference type="SAM" id="MobiDB-lite"/>
    </source>
</evidence>
<feature type="region of interest" description="Disordered" evidence="1">
    <location>
        <begin position="13"/>
        <end position="60"/>
    </location>
</feature>
<protein>
    <recommendedName>
        <fullName evidence="4">RNA polymerase sigma-70 region 4 domain-containing protein</fullName>
    </recommendedName>
</protein>
<accession>A0ABQ5QSF2</accession>
<sequence length="127" mass="14034">MAGVRLQRWWVASGRSLPSPRGQGSRVGRVNPQVSKGSDPTDPSDDPTAEEDVAEYDWGSVSGRGNKVEVVLRRAGEPAPSGQDLDGWVAQQLGKLRPAEIIREARRRFGASESTVKRRMRRARGRR</sequence>
<organism evidence="2 3">
    <name type="scientific">Phytohabitans aurantiacus</name>
    <dbReference type="NCBI Taxonomy" id="3016789"/>
    <lineage>
        <taxon>Bacteria</taxon>
        <taxon>Bacillati</taxon>
        <taxon>Actinomycetota</taxon>
        <taxon>Actinomycetes</taxon>
        <taxon>Micromonosporales</taxon>
        <taxon>Micromonosporaceae</taxon>
    </lineage>
</organism>
<dbReference type="EMBL" id="BSDI01000010">
    <property type="protein sequence ID" value="GLH97329.1"/>
    <property type="molecule type" value="Genomic_DNA"/>
</dbReference>
<keyword evidence="3" id="KW-1185">Reference proteome</keyword>
<dbReference type="Proteomes" id="UP001144280">
    <property type="component" value="Unassembled WGS sequence"/>
</dbReference>
<proteinExistence type="predicted"/>